<proteinExistence type="predicted"/>
<reference evidence="2 3" key="1">
    <citation type="submission" date="2015-01" db="EMBL/GenBank/DDBJ databases">
        <title>Genome Sequence of Magnetospirillum magnetotacticum Strain MS-1.</title>
        <authorList>
            <person name="Marinov G.K."/>
            <person name="Smalley M.D."/>
            <person name="DeSalvo G."/>
        </authorList>
    </citation>
    <scope>NUCLEOTIDE SEQUENCE [LARGE SCALE GENOMIC DNA]</scope>
    <source>
        <strain evidence="2 3">MS-1</strain>
    </source>
</reference>
<comment type="caution">
    <text evidence="2">The sequence shown here is derived from an EMBL/GenBank/DDBJ whole genome shotgun (WGS) entry which is preliminary data.</text>
</comment>
<dbReference type="RefSeq" id="WP_269078874.1">
    <property type="nucleotide sequence ID" value="NZ_JXSL01000026.1"/>
</dbReference>
<evidence type="ECO:0000256" key="1">
    <source>
        <dbReference type="SAM" id="MobiDB-lite"/>
    </source>
</evidence>
<dbReference type="PROSITE" id="PS51257">
    <property type="entry name" value="PROKAR_LIPOPROTEIN"/>
    <property type="match status" value="1"/>
</dbReference>
<feature type="region of interest" description="Disordered" evidence="1">
    <location>
        <begin position="23"/>
        <end position="42"/>
    </location>
</feature>
<evidence type="ECO:0000313" key="2">
    <source>
        <dbReference type="EMBL" id="KIL99082.1"/>
    </source>
</evidence>
<sequence length="42" mass="4459">MSKKLTILIVAVLALAACEPTGRYRNADSERSPSYGGTGHSH</sequence>
<evidence type="ECO:0008006" key="4">
    <source>
        <dbReference type="Google" id="ProtNLM"/>
    </source>
</evidence>
<gene>
    <name evidence="2" type="ORF">CCC_01875</name>
</gene>
<name>A0A0C2UC60_PARME</name>
<organism evidence="2 3">
    <name type="scientific">Paramagnetospirillum magnetotacticum MS-1</name>
    <dbReference type="NCBI Taxonomy" id="272627"/>
    <lineage>
        <taxon>Bacteria</taxon>
        <taxon>Pseudomonadati</taxon>
        <taxon>Pseudomonadota</taxon>
        <taxon>Alphaproteobacteria</taxon>
        <taxon>Rhodospirillales</taxon>
        <taxon>Magnetospirillaceae</taxon>
        <taxon>Paramagnetospirillum</taxon>
    </lineage>
</organism>
<dbReference type="EMBL" id="JXSL01000026">
    <property type="protein sequence ID" value="KIL99082.1"/>
    <property type="molecule type" value="Genomic_DNA"/>
</dbReference>
<dbReference type="Proteomes" id="UP000031971">
    <property type="component" value="Unassembled WGS sequence"/>
</dbReference>
<evidence type="ECO:0000313" key="3">
    <source>
        <dbReference type="Proteomes" id="UP000031971"/>
    </source>
</evidence>
<protein>
    <recommendedName>
        <fullName evidence="4">Lipoprotein</fullName>
    </recommendedName>
</protein>
<keyword evidence="3" id="KW-1185">Reference proteome</keyword>
<dbReference type="AlphaFoldDB" id="A0A0C2UC60"/>
<accession>A0A0C2UC60</accession>
<dbReference type="STRING" id="272627.CCC_01875"/>